<feature type="compositionally biased region" description="Basic residues" evidence="1">
    <location>
        <begin position="45"/>
        <end position="55"/>
    </location>
</feature>
<feature type="compositionally biased region" description="Polar residues" evidence="1">
    <location>
        <begin position="1407"/>
        <end position="1424"/>
    </location>
</feature>
<feature type="compositionally biased region" description="Polar residues" evidence="1">
    <location>
        <begin position="1361"/>
        <end position="1371"/>
    </location>
</feature>
<dbReference type="OrthoDB" id="6084525at2759"/>
<feature type="compositionally biased region" description="Basic and acidic residues" evidence="1">
    <location>
        <begin position="546"/>
        <end position="555"/>
    </location>
</feature>
<feature type="region of interest" description="Disordered" evidence="1">
    <location>
        <begin position="1138"/>
        <end position="1189"/>
    </location>
</feature>
<feature type="region of interest" description="Disordered" evidence="1">
    <location>
        <begin position="1352"/>
        <end position="1446"/>
    </location>
</feature>
<feature type="region of interest" description="Disordered" evidence="1">
    <location>
        <begin position="542"/>
        <end position="605"/>
    </location>
</feature>
<dbReference type="PANTHER" id="PTHR24116">
    <property type="entry name" value="KINASE D-INTERACTING SUBSTRATE OF 220 KDA"/>
    <property type="match status" value="1"/>
</dbReference>
<dbReference type="Pfam" id="PF23307">
    <property type="entry name" value="SAM_KIDINS220"/>
    <property type="match status" value="1"/>
</dbReference>
<feature type="region of interest" description="Disordered" evidence="1">
    <location>
        <begin position="1235"/>
        <end position="1256"/>
    </location>
</feature>
<feature type="transmembrane region" description="Helical" evidence="2">
    <location>
        <begin position="306"/>
        <end position="325"/>
    </location>
</feature>
<feature type="compositionally biased region" description="Basic and acidic residues" evidence="1">
    <location>
        <begin position="593"/>
        <end position="605"/>
    </location>
</feature>
<sequence>MEQTDHIRSQRPYRSQSGRPHQHRSLIERRQQSSSSMTSTSREAHSHHTRAHSHNRPPTDRFSTLGQSSLKPQAGFHNREQPNTTCDLPGLRVQAMNHIHPGQFSSSTHRHIHPMGMEPRGLQSVQQGSNKTEDVRMNYSVEARRKGSRHIEAAHISRGANRHRKRPLPSKMDNAAHANFIATPGYVIPQSSLDNLLGIDVMEMYNHIQPGAEQFEFHTGRPCGPIRPDCYGPRSDTNPITPFQLRCLRSLASMIICPHTVLPITVGLFHRSMRADEMVYVHHLSEQISLLINGNQAYLQRNPIRFNVCTCLVPLFLVLLVGYILGLTLGWQLGLAVAVTATVLYLITCCEPVQTFRKCCCLPLWLWVGLFLLSTLSLATLFAIPNVQDMGSRMQNGTAGKAHLSRSHLESLNVERQERSGHIKNAAIVCGVLSCFSSFVLCAVSIPSLINLIQGRPFQWPKQRLKYGNCGQLGDPPLNGCYAVPASKFDPSSCLRPDGMTNGRQFANHPTTATRPFSAGPPDLASAATLAAVAAAAAVTAAASDRQWHPPDRQQRRTIRGTKAKRSFGTYYDVESQSASSDEEDNEDEDESERFSDSDEDTKENLEDRLQNEALLFESGELLLHKKGKKKLKRGGHDSTYSPANGIKSGRKPSDLQTLLKWKTVLRNALLEVCRVLSMIDSRIGGRQTRVLLCVTGTDVPAGSTSAVVKLATFMKLVNRLLMQPPEGGTSGDVTMVLDPKTSENSTDSKQEPSEGSPACTLWTPNVIVLVTATVPSPTHPNCASSFQSTKSMSASLPNPSSQTPRLTSCFPRTNFKFWWSIHHACHLPIYLEDDPPGYHINEPHRLQHTRTDSHRFSLPTATSVPTNSTLLDLYARFHQLANMNSKYLRQLLTLSAFLGRMINIDRLSAISQVDAHMPPSLANRPTSLSTLVTWLCLVQHWPFHAAWLAVFIDQNFREDSKRTTEGSHPFGSSHILQDDKHSSGSQRTTQPEQLTWDSNLSQLHNRILKRLAPAVETARQKALSASLSAFQSGADITNRRPPSSYSPHVSNTLEMCELALRDRDPRRLAEFLQISETHQSVTGDIVGVGLPERAVPPFLEAGRITVAQLISVMKLTPFLNPQISKWIEDISSSRLSMNESTGDEKFDGTGRSGEPLVDLTDQDQKLITSPPSSGRAQRRSQVPSESMRAAEAACRVQLKHGLPKKALSQMSVDEVCSLLRDIVGLSINHKLPQSEPTAKYKDGKADEKTQTNLPTGTHSRRQLFRISDESDAPINDLTPPAAINAQPKPGSRSRIVASQYEERIKQKNLTGNVLSICSLQELQKELGMSFGDWQLFSTVINHLKSLEGSLDTNELRRPKGQQTRSPGRISTHSRKEHLISTVSDTSLPLTVKSAPLDENEQKTRRTQSTMNGKHTTKSMSALNASHPRSRSGDSGYAGRGSTSAERVNDNRDYLLQPMLCHQHSLEFTAQRRIRQGYKINDCFVNVPKAVYCPSHQEQLRSQLSDFQQPTQEFSKGPVMNKDTVRSFTELNNTNDPLQNSLPTEHSCRYHQKNAHSHNIIPGYIPPFVNQGSQTLPSTYNAGMNICHDREIHRCAVHGERQKTTTSLQKPIQTAYVQRTRAPADKPKSKLELGNGWKNGKYHQSPKRSQTAELRKVPPAHKYDSIPSSALLESRFYDDTNAIRLSTRKQTEELAGSTTLSSAKDSASTSLAGEIVEEVADFSPTHVPQDTSTSQDVDGIEGGFEAPDLPVEHLCDCNYWYSLDKAATTNNNTSLEMPHSTRMGADVHQSLPYVSGETDSNSASGNSISDSLSTTRSPLDASSGTASGRTSTESSLENIIKSDHSIRN</sequence>
<feature type="region of interest" description="Disordered" evidence="1">
    <location>
        <begin position="962"/>
        <end position="997"/>
    </location>
</feature>
<feature type="compositionally biased region" description="Polar residues" evidence="1">
    <location>
        <begin position="502"/>
        <end position="515"/>
    </location>
</feature>
<feature type="compositionally biased region" description="Polar residues" evidence="1">
    <location>
        <begin position="61"/>
        <end position="71"/>
    </location>
</feature>
<feature type="compositionally biased region" description="Low complexity" evidence="1">
    <location>
        <begin position="1799"/>
        <end position="1813"/>
    </location>
</feature>
<dbReference type="InterPro" id="IPR057092">
    <property type="entry name" value="SAM_KIDINS220"/>
</dbReference>
<feature type="transmembrane region" description="Helical" evidence="2">
    <location>
        <begin position="331"/>
        <end position="350"/>
    </location>
</feature>
<feature type="compositionally biased region" description="Polar residues" evidence="1">
    <location>
        <begin position="1166"/>
        <end position="1185"/>
    </location>
</feature>
<feature type="region of interest" description="Disordered" evidence="1">
    <location>
        <begin position="1272"/>
        <end position="1293"/>
    </location>
</feature>
<dbReference type="Proteomes" id="UP000748531">
    <property type="component" value="Unassembled WGS sequence"/>
</dbReference>
<feature type="region of interest" description="Disordered" evidence="1">
    <location>
        <begin position="1618"/>
        <end position="1661"/>
    </location>
</feature>
<keyword evidence="2" id="KW-1133">Transmembrane helix</keyword>
<dbReference type="EMBL" id="LUCH01001321">
    <property type="protein sequence ID" value="KAF5403275.1"/>
    <property type="molecule type" value="Genomic_DNA"/>
</dbReference>
<evidence type="ECO:0000313" key="5">
    <source>
        <dbReference type="Proteomes" id="UP000748531"/>
    </source>
</evidence>
<dbReference type="PANTHER" id="PTHR24116:SF0">
    <property type="entry name" value="KINASE D-INTERACTING SUBSTRATE OF 220 KDA"/>
    <property type="match status" value="1"/>
</dbReference>
<proteinExistence type="predicted"/>
<dbReference type="GO" id="GO:0019887">
    <property type="term" value="F:protein kinase regulator activity"/>
    <property type="evidence" value="ECO:0007669"/>
    <property type="project" value="TreeGrafter"/>
</dbReference>
<feature type="region of interest" description="Disordered" evidence="1">
    <location>
        <begin position="1"/>
        <end position="88"/>
    </location>
</feature>
<feature type="compositionally biased region" description="Basic residues" evidence="1">
    <location>
        <begin position="556"/>
        <end position="566"/>
    </location>
</feature>
<feature type="transmembrane region" description="Helical" evidence="2">
    <location>
        <begin position="362"/>
        <end position="384"/>
    </location>
</feature>
<keyword evidence="2" id="KW-0472">Membrane</keyword>
<organism evidence="4 5">
    <name type="scientific">Paragonimus heterotremus</name>
    <dbReference type="NCBI Taxonomy" id="100268"/>
    <lineage>
        <taxon>Eukaryota</taxon>
        <taxon>Metazoa</taxon>
        <taxon>Spiralia</taxon>
        <taxon>Lophotrochozoa</taxon>
        <taxon>Platyhelminthes</taxon>
        <taxon>Trematoda</taxon>
        <taxon>Digenea</taxon>
        <taxon>Plagiorchiida</taxon>
        <taxon>Troglotremata</taxon>
        <taxon>Troglotrematidae</taxon>
        <taxon>Paragonimus</taxon>
    </lineage>
</organism>
<feature type="domain" description="Kinase D-interacting substrate of 220 kDa-like SAM" evidence="3">
    <location>
        <begin position="1298"/>
        <end position="1355"/>
    </location>
</feature>
<evidence type="ECO:0000256" key="2">
    <source>
        <dbReference type="SAM" id="Phobius"/>
    </source>
</evidence>
<gene>
    <name evidence="4" type="ORF">PHET_03012</name>
</gene>
<feature type="region of interest" description="Disordered" evidence="1">
    <location>
        <begin position="500"/>
        <end position="520"/>
    </location>
</feature>
<reference evidence="4" key="1">
    <citation type="submission" date="2019-05" db="EMBL/GenBank/DDBJ databases">
        <title>Annotation for the trematode Paragonimus heterotremus.</title>
        <authorList>
            <person name="Choi Y.-J."/>
        </authorList>
    </citation>
    <scope>NUCLEOTIDE SEQUENCE</scope>
    <source>
        <strain evidence="4">LC</strain>
    </source>
</reference>
<dbReference type="InterPro" id="IPR052771">
    <property type="entry name" value="Neurotrophin_sig_adaptor"/>
</dbReference>
<feature type="region of interest" description="Disordered" evidence="1">
    <location>
        <begin position="726"/>
        <end position="759"/>
    </location>
</feature>
<feature type="compositionally biased region" description="Basic and acidic residues" evidence="1">
    <location>
        <begin position="1239"/>
        <end position="1250"/>
    </location>
</feature>
<keyword evidence="2" id="KW-0812">Transmembrane</keyword>
<evidence type="ECO:0000259" key="3">
    <source>
        <dbReference type="Pfam" id="PF23307"/>
    </source>
</evidence>
<feature type="compositionally biased region" description="Low complexity" evidence="1">
    <location>
        <begin position="32"/>
        <end position="41"/>
    </location>
</feature>
<accession>A0A8J4SRG1</accession>
<comment type="caution">
    <text evidence="4">The sequence shown here is derived from an EMBL/GenBank/DDBJ whole genome shotgun (WGS) entry which is preliminary data.</text>
</comment>
<feature type="compositionally biased region" description="Acidic residues" evidence="1">
    <location>
        <begin position="581"/>
        <end position="592"/>
    </location>
</feature>
<dbReference type="GO" id="GO:0030165">
    <property type="term" value="F:PDZ domain binding"/>
    <property type="evidence" value="ECO:0007669"/>
    <property type="project" value="TreeGrafter"/>
</dbReference>
<feature type="compositionally biased region" description="Low complexity" evidence="1">
    <location>
        <begin position="1821"/>
        <end position="1835"/>
    </location>
</feature>
<feature type="region of interest" description="Disordered" evidence="1">
    <location>
        <begin position="628"/>
        <end position="652"/>
    </location>
</feature>
<keyword evidence="5" id="KW-1185">Reference proteome</keyword>
<name>A0A8J4SRG1_9TREM</name>
<feature type="region of interest" description="Disordered" evidence="1">
    <location>
        <begin position="1792"/>
        <end position="1848"/>
    </location>
</feature>
<evidence type="ECO:0000313" key="4">
    <source>
        <dbReference type="EMBL" id="KAF5403275.1"/>
    </source>
</evidence>
<feature type="compositionally biased region" description="Basic and acidic residues" evidence="1">
    <location>
        <begin position="1622"/>
        <end position="1631"/>
    </location>
</feature>
<protein>
    <recommendedName>
        <fullName evidence="3">Kinase D-interacting substrate of 220 kDa-like SAM domain-containing protein</fullName>
    </recommendedName>
</protein>
<evidence type="ECO:0000256" key="1">
    <source>
        <dbReference type="SAM" id="MobiDB-lite"/>
    </source>
</evidence>
<feature type="compositionally biased region" description="Polar residues" evidence="1">
    <location>
        <begin position="984"/>
        <end position="997"/>
    </location>
</feature>